<sequence length="141" mass="15485">MGVGLQVSAKDNTSGPAGHPAMPSLPAAPGAIAEELAARFLERQGLNVLTRNYRCRGGEVDLICRERRVLVFVEVRLRRNASYGGAAASITTAKQRRIVLAAKHFLSTHPGRESDCRFDCVLFDELSEKAIEWIRDAFFAV</sequence>
<name>A0ABX1T971_9PROT</name>
<reference evidence="4" key="1">
    <citation type="submission" date="2019-03" db="EMBL/GenBank/DDBJ databases">
        <title>Metabolic reconstructions from genomes of highly enriched 'Candidatus Accumulibacter' and 'Candidatus Competibacter' bioreactor populations.</title>
        <authorList>
            <person name="Annavajhala M.K."/>
            <person name="Welles L."/>
            <person name="Abbas B."/>
            <person name="Sorokin D."/>
            <person name="Park H."/>
            <person name="Van Loosdrecht M."/>
            <person name="Chandran K."/>
        </authorList>
    </citation>
    <scope>NUCLEOTIDE SEQUENCE</scope>
    <source>
        <strain evidence="4">SBR_L</strain>
    </source>
</reference>
<organism evidence="4 5">
    <name type="scientific">Candidatus Accumulibacter contiguus</name>
    <dbReference type="NCBI Taxonomy" id="2954381"/>
    <lineage>
        <taxon>Bacteria</taxon>
        <taxon>Pseudomonadati</taxon>
        <taxon>Pseudomonadota</taxon>
        <taxon>Betaproteobacteria</taxon>
        <taxon>Candidatus Accumulibacter</taxon>
    </lineage>
</organism>
<dbReference type="InterPro" id="IPR003509">
    <property type="entry name" value="UPF0102_YraN-like"/>
</dbReference>
<dbReference type="CDD" id="cd20736">
    <property type="entry name" value="PoNe_Nuclease"/>
    <property type="match status" value="1"/>
</dbReference>
<dbReference type="Pfam" id="PF02021">
    <property type="entry name" value="UPF0102"/>
    <property type="match status" value="1"/>
</dbReference>
<evidence type="ECO:0000256" key="1">
    <source>
        <dbReference type="ARBA" id="ARBA00006738"/>
    </source>
</evidence>
<comment type="caution">
    <text evidence="4">The sequence shown here is derived from an EMBL/GenBank/DDBJ whole genome shotgun (WGS) entry which is preliminary data.</text>
</comment>
<evidence type="ECO:0000313" key="4">
    <source>
        <dbReference type="EMBL" id="NMQ06229.1"/>
    </source>
</evidence>
<dbReference type="InterPro" id="IPR011335">
    <property type="entry name" value="Restrct_endonuc-II-like"/>
</dbReference>
<dbReference type="NCBIfam" id="NF009150">
    <property type="entry name" value="PRK12497.1-3"/>
    <property type="match status" value="1"/>
</dbReference>
<evidence type="ECO:0000256" key="2">
    <source>
        <dbReference type="HAMAP-Rule" id="MF_00048"/>
    </source>
</evidence>
<dbReference type="PANTHER" id="PTHR34039:SF1">
    <property type="entry name" value="UPF0102 PROTEIN YRAN"/>
    <property type="match status" value="1"/>
</dbReference>
<dbReference type="Proteomes" id="UP000886469">
    <property type="component" value="Unassembled WGS sequence"/>
</dbReference>
<evidence type="ECO:0000313" key="5">
    <source>
        <dbReference type="Proteomes" id="UP000886469"/>
    </source>
</evidence>
<dbReference type="SUPFAM" id="SSF52980">
    <property type="entry name" value="Restriction endonuclease-like"/>
    <property type="match status" value="1"/>
</dbReference>
<dbReference type="PANTHER" id="PTHR34039">
    <property type="entry name" value="UPF0102 PROTEIN YRAN"/>
    <property type="match status" value="1"/>
</dbReference>
<dbReference type="Gene3D" id="3.40.1350.10">
    <property type="match status" value="1"/>
</dbReference>
<proteinExistence type="inferred from homology"/>
<dbReference type="EMBL" id="SPMX01000038">
    <property type="protein sequence ID" value="NMQ06229.1"/>
    <property type="molecule type" value="Genomic_DNA"/>
</dbReference>
<protein>
    <recommendedName>
        <fullName evidence="2">UPF0102 protein E4Q08_13715</fullName>
    </recommendedName>
</protein>
<evidence type="ECO:0000256" key="3">
    <source>
        <dbReference type="SAM" id="MobiDB-lite"/>
    </source>
</evidence>
<dbReference type="InterPro" id="IPR011856">
    <property type="entry name" value="tRNA_endonuc-like_dom_sf"/>
</dbReference>
<gene>
    <name evidence="4" type="ORF">E4Q08_13715</name>
</gene>
<dbReference type="NCBIfam" id="TIGR00252">
    <property type="entry name" value="YraN family protein"/>
    <property type="match status" value="1"/>
</dbReference>
<feature type="region of interest" description="Disordered" evidence="3">
    <location>
        <begin position="1"/>
        <end position="25"/>
    </location>
</feature>
<accession>A0ABX1T971</accession>
<dbReference type="HAMAP" id="MF_00048">
    <property type="entry name" value="UPF0102"/>
    <property type="match status" value="1"/>
</dbReference>
<keyword evidence="5" id="KW-1185">Reference proteome</keyword>
<comment type="similarity">
    <text evidence="1 2">Belongs to the UPF0102 family.</text>
</comment>